<sequence>MTGGNRCSRVARGWTQNSERSASLAQVAWGSYAAGGARTGADASGIMGNLEPIPGDIGHKAGYTLYKGHLEPGAYPREFEEQGWGHTEQGHN</sequence>
<evidence type="ECO:0000313" key="1">
    <source>
        <dbReference type="EMBL" id="KAF4082913.1"/>
    </source>
</evidence>
<comment type="caution">
    <text evidence="1">The sequence shown here is derived from an EMBL/GenBank/DDBJ whole genome shotgun (WGS) entry which is preliminary data.</text>
</comment>
<gene>
    <name evidence="1" type="ORF">AMELA_G00134060</name>
</gene>
<dbReference type="Proteomes" id="UP000593565">
    <property type="component" value="Unassembled WGS sequence"/>
</dbReference>
<name>A0A7J6AJB1_AMEME</name>
<keyword evidence="2" id="KW-1185">Reference proteome</keyword>
<dbReference type="AlphaFoldDB" id="A0A7J6AJB1"/>
<protein>
    <submittedName>
        <fullName evidence="1">Uncharacterized protein</fullName>
    </submittedName>
</protein>
<evidence type="ECO:0000313" key="2">
    <source>
        <dbReference type="Proteomes" id="UP000593565"/>
    </source>
</evidence>
<reference evidence="1 2" key="1">
    <citation type="submission" date="2020-02" db="EMBL/GenBank/DDBJ databases">
        <title>A chromosome-scale genome assembly of the black bullhead catfish (Ameiurus melas).</title>
        <authorList>
            <person name="Wen M."/>
            <person name="Zham M."/>
            <person name="Cabau C."/>
            <person name="Klopp C."/>
            <person name="Donnadieu C."/>
            <person name="Roques C."/>
            <person name="Bouchez O."/>
            <person name="Lampietro C."/>
            <person name="Jouanno E."/>
            <person name="Herpin A."/>
            <person name="Louis A."/>
            <person name="Berthelot C."/>
            <person name="Parey E."/>
            <person name="Roest-Crollius H."/>
            <person name="Braasch I."/>
            <person name="Postlethwait J."/>
            <person name="Robinson-Rechavi M."/>
            <person name="Echchiki A."/>
            <person name="Begum T."/>
            <person name="Montfort J."/>
            <person name="Schartl M."/>
            <person name="Bobe J."/>
            <person name="Guiguen Y."/>
        </authorList>
    </citation>
    <scope>NUCLEOTIDE SEQUENCE [LARGE SCALE GENOMIC DNA]</scope>
    <source>
        <strain evidence="1">M_S1</strain>
        <tissue evidence="1">Blood</tissue>
    </source>
</reference>
<dbReference type="EMBL" id="JAAGNN010000011">
    <property type="protein sequence ID" value="KAF4082913.1"/>
    <property type="molecule type" value="Genomic_DNA"/>
</dbReference>
<proteinExistence type="predicted"/>
<accession>A0A7J6AJB1</accession>
<organism evidence="1 2">
    <name type="scientific">Ameiurus melas</name>
    <name type="common">Black bullhead</name>
    <name type="synonym">Silurus melas</name>
    <dbReference type="NCBI Taxonomy" id="219545"/>
    <lineage>
        <taxon>Eukaryota</taxon>
        <taxon>Metazoa</taxon>
        <taxon>Chordata</taxon>
        <taxon>Craniata</taxon>
        <taxon>Vertebrata</taxon>
        <taxon>Euteleostomi</taxon>
        <taxon>Actinopterygii</taxon>
        <taxon>Neopterygii</taxon>
        <taxon>Teleostei</taxon>
        <taxon>Ostariophysi</taxon>
        <taxon>Siluriformes</taxon>
        <taxon>Ictaluridae</taxon>
        <taxon>Ameiurus</taxon>
    </lineage>
</organism>